<evidence type="ECO:0000259" key="1">
    <source>
        <dbReference type="PROSITE" id="PS50943"/>
    </source>
</evidence>
<feature type="domain" description="HTH cro/C1-type" evidence="1">
    <location>
        <begin position="9"/>
        <end position="65"/>
    </location>
</feature>
<gene>
    <name evidence="2" type="ORF">Cri9333_0726</name>
</gene>
<dbReference type="InterPro" id="IPR010982">
    <property type="entry name" value="Lambda_DNA-bd_dom_sf"/>
</dbReference>
<dbReference type="STRING" id="1173022.Cri9333_0726"/>
<evidence type="ECO:0000313" key="3">
    <source>
        <dbReference type="Proteomes" id="UP000010472"/>
    </source>
</evidence>
<dbReference type="CDD" id="cd00093">
    <property type="entry name" value="HTH_XRE"/>
    <property type="match status" value="1"/>
</dbReference>
<dbReference type="EMBL" id="CP003620">
    <property type="protein sequence ID" value="AFZ11654.1"/>
    <property type="molecule type" value="Genomic_DNA"/>
</dbReference>
<dbReference type="SMART" id="SM00530">
    <property type="entry name" value="HTH_XRE"/>
    <property type="match status" value="1"/>
</dbReference>
<name>K9VVR4_9CYAN</name>
<evidence type="ECO:0000313" key="2">
    <source>
        <dbReference type="EMBL" id="AFZ11654.1"/>
    </source>
</evidence>
<dbReference type="OrthoDB" id="515891at2"/>
<dbReference type="AlphaFoldDB" id="K9VVR4"/>
<dbReference type="GO" id="GO:0003677">
    <property type="term" value="F:DNA binding"/>
    <property type="evidence" value="ECO:0007669"/>
    <property type="project" value="InterPro"/>
</dbReference>
<proteinExistence type="predicted"/>
<dbReference type="Proteomes" id="UP000010472">
    <property type="component" value="Chromosome"/>
</dbReference>
<dbReference type="KEGG" id="cep:Cri9333_0726"/>
<dbReference type="Gene3D" id="1.10.260.40">
    <property type="entry name" value="lambda repressor-like DNA-binding domains"/>
    <property type="match status" value="1"/>
</dbReference>
<keyword evidence="3" id="KW-1185">Reference proteome</keyword>
<dbReference type="SUPFAM" id="SSF47413">
    <property type="entry name" value="lambda repressor-like DNA-binding domains"/>
    <property type="match status" value="1"/>
</dbReference>
<sequence length="120" mass="14044">MSKTFGKRIREARQYKGFSQRDLAALVKVDYTYLSKLENDRAEYPPKEEIIQSLAHHLDLDAYELRDLAGRIAPEDAKVVQELVKTYPKQMPVLFRQMRDNPELAQKFIREATQAESEEE</sequence>
<dbReference type="HOGENOM" id="CLU_066192_21_1_3"/>
<organism evidence="2 3">
    <name type="scientific">Crinalium epipsammum PCC 9333</name>
    <dbReference type="NCBI Taxonomy" id="1173022"/>
    <lineage>
        <taxon>Bacteria</taxon>
        <taxon>Bacillati</taxon>
        <taxon>Cyanobacteriota</taxon>
        <taxon>Cyanophyceae</taxon>
        <taxon>Gomontiellales</taxon>
        <taxon>Gomontiellaceae</taxon>
        <taxon>Crinalium</taxon>
    </lineage>
</organism>
<dbReference type="eggNOG" id="COG1396">
    <property type="taxonomic scope" value="Bacteria"/>
</dbReference>
<dbReference type="PROSITE" id="PS50943">
    <property type="entry name" value="HTH_CROC1"/>
    <property type="match status" value="1"/>
</dbReference>
<dbReference type="RefSeq" id="WP_015201776.1">
    <property type="nucleotide sequence ID" value="NC_019753.1"/>
</dbReference>
<reference evidence="2 3" key="1">
    <citation type="submission" date="2012-06" db="EMBL/GenBank/DDBJ databases">
        <title>Finished chromosome of genome of Crinalium epipsammum PCC 9333.</title>
        <authorList>
            <consortium name="US DOE Joint Genome Institute"/>
            <person name="Gugger M."/>
            <person name="Coursin T."/>
            <person name="Rippka R."/>
            <person name="Tandeau De Marsac N."/>
            <person name="Huntemann M."/>
            <person name="Wei C.-L."/>
            <person name="Han J."/>
            <person name="Detter J.C."/>
            <person name="Han C."/>
            <person name="Tapia R."/>
            <person name="Davenport K."/>
            <person name="Daligault H."/>
            <person name="Erkkila T."/>
            <person name="Gu W."/>
            <person name="Munk A.C.C."/>
            <person name="Teshima H."/>
            <person name="Xu Y."/>
            <person name="Chain P."/>
            <person name="Chen A."/>
            <person name="Krypides N."/>
            <person name="Mavromatis K."/>
            <person name="Markowitz V."/>
            <person name="Szeto E."/>
            <person name="Ivanova N."/>
            <person name="Mikhailova N."/>
            <person name="Ovchinnikova G."/>
            <person name="Pagani I."/>
            <person name="Pati A."/>
            <person name="Goodwin L."/>
            <person name="Peters L."/>
            <person name="Pitluck S."/>
            <person name="Woyke T."/>
            <person name="Kerfeld C."/>
        </authorList>
    </citation>
    <scope>NUCLEOTIDE SEQUENCE [LARGE SCALE GENOMIC DNA]</scope>
    <source>
        <strain evidence="2 3">PCC 9333</strain>
    </source>
</reference>
<dbReference type="Pfam" id="PF12844">
    <property type="entry name" value="HTH_19"/>
    <property type="match status" value="1"/>
</dbReference>
<dbReference type="InterPro" id="IPR001387">
    <property type="entry name" value="Cro/C1-type_HTH"/>
</dbReference>
<protein>
    <submittedName>
        <fullName evidence="2">Helix-turn-helix domain protein</fullName>
    </submittedName>
</protein>
<accession>K9VVR4</accession>